<keyword evidence="1" id="KW-0472">Membrane</keyword>
<gene>
    <name evidence="3" type="primary">LOC111116827</name>
</gene>
<dbReference type="AlphaFoldDB" id="A0A8B8C757"/>
<name>A0A8B8C757_CRAVI</name>
<dbReference type="GeneID" id="111116827"/>
<feature type="transmembrane region" description="Helical" evidence="1">
    <location>
        <begin position="298"/>
        <end position="322"/>
    </location>
</feature>
<keyword evidence="2" id="KW-1185">Reference proteome</keyword>
<sequence length="553" mass="63398">MGERCEMECTEETSMLQELFDFKLTRINEDPSNFSLCNSILKAIQIDELLQDIRPLSRKDEMIGNAPSIFDLVKPGSVFVFAVVVFPDKHGLQIKERDSSKKGHFFKLVTSVNTVKVIRIYSRSVRVIDAKLCVYNEYKHMITETVHLHHDYEGYEEIAKLSGVQKLQSLINILLLVKDNILQDSLKDIVEEAAVDVFSLETITDLCYAVCLQDGDDYIGTVDSPSYCCRSIFTVKRIKKALVEKTLEAMTKLLGTEICKRIFKLIEEQIKRKLQREFPNLKLDISLINFDAFAFLKVYIMAIFWPIVAVVLAVSMVFTLLFSVDINDKLWRGPVAKEIYESIMKNRSMLMREILRKIRDLCSRTKSDLDKTVKELEHYKDRMAPLNQQELITEWENRQIFHSKAAIIEIANHRSVLGYIAGRVNGKPAVKVFLQHDDKKAASYLFRNCKYPENVHIMNVTEKLKVNAVREINKLAVASIDISTRNLLHATIQKEGERIMATHSTVVGIGISRIKEVGAPCVALFCLDKQLIPFGEHKIPEQIEGFPVDIREY</sequence>
<accession>A0A8B8C757</accession>
<protein>
    <submittedName>
        <fullName evidence="3">Uncharacterized protein LOC111116827</fullName>
    </submittedName>
</protein>
<proteinExistence type="predicted"/>
<keyword evidence="1" id="KW-0812">Transmembrane</keyword>
<reference evidence="3" key="1">
    <citation type="submission" date="2025-08" db="UniProtKB">
        <authorList>
            <consortium name="RefSeq"/>
        </authorList>
    </citation>
    <scope>IDENTIFICATION</scope>
    <source>
        <tissue evidence="3">Whole sample</tissue>
    </source>
</reference>
<keyword evidence="1" id="KW-1133">Transmembrane helix</keyword>
<evidence type="ECO:0000313" key="2">
    <source>
        <dbReference type="Proteomes" id="UP000694844"/>
    </source>
</evidence>
<dbReference type="KEGG" id="cvn:111116827"/>
<evidence type="ECO:0000313" key="3">
    <source>
        <dbReference type="RefSeq" id="XP_022311553.1"/>
    </source>
</evidence>
<organism evidence="2 3">
    <name type="scientific">Crassostrea virginica</name>
    <name type="common">Eastern oyster</name>
    <dbReference type="NCBI Taxonomy" id="6565"/>
    <lineage>
        <taxon>Eukaryota</taxon>
        <taxon>Metazoa</taxon>
        <taxon>Spiralia</taxon>
        <taxon>Lophotrochozoa</taxon>
        <taxon>Mollusca</taxon>
        <taxon>Bivalvia</taxon>
        <taxon>Autobranchia</taxon>
        <taxon>Pteriomorphia</taxon>
        <taxon>Ostreida</taxon>
        <taxon>Ostreoidea</taxon>
        <taxon>Ostreidae</taxon>
        <taxon>Crassostrea</taxon>
    </lineage>
</organism>
<evidence type="ECO:0000256" key="1">
    <source>
        <dbReference type="SAM" id="Phobius"/>
    </source>
</evidence>
<dbReference type="Proteomes" id="UP000694844">
    <property type="component" value="Chromosome 10"/>
</dbReference>
<dbReference type="RefSeq" id="XP_022311553.1">
    <property type="nucleotide sequence ID" value="XM_022455845.1"/>
</dbReference>